<feature type="compositionally biased region" description="Low complexity" evidence="5">
    <location>
        <begin position="448"/>
        <end position="482"/>
    </location>
</feature>
<dbReference type="InterPro" id="IPR053061">
    <property type="entry name" value="AN1-type_zinc_finger"/>
</dbReference>
<dbReference type="GO" id="GO:0008270">
    <property type="term" value="F:zinc ion binding"/>
    <property type="evidence" value="ECO:0007669"/>
    <property type="project" value="UniProtKB-KW"/>
</dbReference>
<dbReference type="SMART" id="SM00154">
    <property type="entry name" value="ZnF_AN1"/>
    <property type="match status" value="1"/>
</dbReference>
<dbReference type="SUPFAM" id="SSF54236">
    <property type="entry name" value="Ubiquitin-like"/>
    <property type="match status" value="1"/>
</dbReference>
<dbReference type="Gene3D" id="3.10.20.90">
    <property type="entry name" value="Phosphatidylinositol 3-kinase Catalytic Subunit, Chain A, domain 1"/>
    <property type="match status" value="1"/>
</dbReference>
<dbReference type="InterPro" id="IPR029071">
    <property type="entry name" value="Ubiquitin-like_domsf"/>
</dbReference>
<dbReference type="AlphaFoldDB" id="A0A6P7TQV8"/>
<dbReference type="SMART" id="SM00213">
    <property type="entry name" value="UBQ"/>
    <property type="match status" value="1"/>
</dbReference>
<keyword evidence="1" id="KW-0479">Metal-binding</keyword>
<evidence type="ECO:0000256" key="3">
    <source>
        <dbReference type="ARBA" id="ARBA00022833"/>
    </source>
</evidence>
<keyword evidence="8" id="KW-1185">Reference proteome</keyword>
<dbReference type="InterPro" id="IPR000058">
    <property type="entry name" value="Znf_AN1"/>
</dbReference>
<feature type="compositionally biased region" description="Basic and acidic residues" evidence="5">
    <location>
        <begin position="158"/>
        <end position="167"/>
    </location>
</feature>
<organism evidence="8 9">
    <name type="scientific">Octopus sinensis</name>
    <name type="common">East Asian common octopus</name>
    <dbReference type="NCBI Taxonomy" id="2607531"/>
    <lineage>
        <taxon>Eukaryota</taxon>
        <taxon>Metazoa</taxon>
        <taxon>Spiralia</taxon>
        <taxon>Lophotrochozoa</taxon>
        <taxon>Mollusca</taxon>
        <taxon>Cephalopoda</taxon>
        <taxon>Coleoidea</taxon>
        <taxon>Octopodiformes</taxon>
        <taxon>Octopoda</taxon>
        <taxon>Incirrata</taxon>
        <taxon>Octopodidae</taxon>
        <taxon>Octopus</taxon>
    </lineage>
</organism>
<dbReference type="PROSITE" id="PS51039">
    <property type="entry name" value="ZF_AN1"/>
    <property type="match status" value="1"/>
</dbReference>
<name>A0A6P7TQV8_9MOLL</name>
<dbReference type="RefSeq" id="XP_029652270.1">
    <property type="nucleotide sequence ID" value="XM_029796410.2"/>
</dbReference>
<dbReference type="Proteomes" id="UP000515154">
    <property type="component" value="Linkage group LG27"/>
</dbReference>
<dbReference type="InterPro" id="IPR019956">
    <property type="entry name" value="Ubiquitin_dom"/>
</dbReference>
<proteinExistence type="predicted"/>
<accession>A0A6P7TQV8</accession>
<dbReference type="InterPro" id="IPR000626">
    <property type="entry name" value="Ubiquitin-like_dom"/>
</dbReference>
<evidence type="ECO:0000259" key="6">
    <source>
        <dbReference type="PROSITE" id="PS50053"/>
    </source>
</evidence>
<reference evidence="9" key="1">
    <citation type="submission" date="2025-08" db="UniProtKB">
        <authorList>
            <consortium name="RefSeq"/>
        </authorList>
    </citation>
    <scope>IDENTIFICATION</scope>
</reference>
<dbReference type="Gene3D" id="4.10.1110.10">
    <property type="entry name" value="AN1-like Zinc finger"/>
    <property type="match status" value="1"/>
</dbReference>
<evidence type="ECO:0000259" key="7">
    <source>
        <dbReference type="PROSITE" id="PS51039"/>
    </source>
</evidence>
<evidence type="ECO:0000256" key="4">
    <source>
        <dbReference type="PROSITE-ProRule" id="PRU00449"/>
    </source>
</evidence>
<dbReference type="CDD" id="cd01802">
    <property type="entry name" value="Ubl_ZFAND4"/>
    <property type="match status" value="1"/>
</dbReference>
<dbReference type="SUPFAM" id="SSF118310">
    <property type="entry name" value="AN1-like Zinc finger"/>
    <property type="match status" value="1"/>
</dbReference>
<evidence type="ECO:0000313" key="8">
    <source>
        <dbReference type="Proteomes" id="UP000515154"/>
    </source>
</evidence>
<feature type="region of interest" description="Disordered" evidence="5">
    <location>
        <begin position="187"/>
        <end position="275"/>
    </location>
</feature>
<evidence type="ECO:0000256" key="5">
    <source>
        <dbReference type="SAM" id="MobiDB-lite"/>
    </source>
</evidence>
<dbReference type="PROSITE" id="PS50053">
    <property type="entry name" value="UBIQUITIN_2"/>
    <property type="match status" value="1"/>
</dbReference>
<feature type="compositionally biased region" description="Polar residues" evidence="5">
    <location>
        <begin position="137"/>
        <end position="148"/>
    </location>
</feature>
<evidence type="ECO:0000313" key="9">
    <source>
        <dbReference type="RefSeq" id="XP_029652270.1"/>
    </source>
</evidence>
<dbReference type="InterPro" id="IPR035896">
    <property type="entry name" value="AN1-like_Znf"/>
</dbReference>
<evidence type="ECO:0000256" key="2">
    <source>
        <dbReference type="ARBA" id="ARBA00022771"/>
    </source>
</evidence>
<feature type="region of interest" description="Disordered" evidence="5">
    <location>
        <begin position="423"/>
        <end position="482"/>
    </location>
</feature>
<feature type="compositionally biased region" description="Polar residues" evidence="5">
    <location>
        <begin position="245"/>
        <end position="262"/>
    </location>
</feature>
<dbReference type="Pfam" id="PF00240">
    <property type="entry name" value="ubiquitin"/>
    <property type="match status" value="1"/>
</dbReference>
<protein>
    <submittedName>
        <fullName evidence="9">AN1-type zinc finger protein 4</fullName>
    </submittedName>
</protein>
<dbReference type="PRINTS" id="PR00348">
    <property type="entry name" value="UBIQUITIN"/>
</dbReference>
<evidence type="ECO:0000256" key="1">
    <source>
        <dbReference type="ARBA" id="ARBA00022723"/>
    </source>
</evidence>
<feature type="region of interest" description="Disordered" evidence="5">
    <location>
        <begin position="355"/>
        <end position="397"/>
    </location>
</feature>
<gene>
    <name evidence="9" type="primary">LOC115225451</name>
</gene>
<dbReference type="PANTHER" id="PTHR46728:SF1">
    <property type="entry name" value="AN1-TYPE ZINC FINGER PROTEIN 4"/>
    <property type="match status" value="1"/>
</dbReference>
<feature type="domain" description="AN1-type" evidence="7">
    <location>
        <begin position="659"/>
        <end position="706"/>
    </location>
</feature>
<feature type="domain" description="Ubiquitin-like" evidence="6">
    <location>
        <begin position="1"/>
        <end position="76"/>
    </location>
</feature>
<feature type="compositionally biased region" description="Low complexity" evidence="5">
    <location>
        <begin position="385"/>
        <end position="397"/>
    </location>
</feature>
<sequence>MELYIETLSGTSYELRVSPFEPIISVKAKIQRLGGIPMSQQHLIWRSTELEDDFSLADYKVHNGATLRLVLAMRGGPINTRRIPIEDPAIKEMAEYMDSNKDEFGTNRQLTLLVFREGDQLNFFRVMDRGDGTLTPLSESLSGTSVYNLNDDEDDDDGATKEKKDENDRLKVKVNELRVKMEQLSLTKKLTSSRQVTVRSPQPPPNHQVPSNRPVAQHRFPTRGDNLPKVGTLNQKPLLPPLGKTFSTSNSKLSAVDPNSGSDPERSGTPGHPWQIANMNTNSGFGASQVDSSVLAGKKLPSSESGGYGSRSGRVANIAKGPIRKALRFVTPEHTRDVCAKHRSLDPLKTSERTHTCRDTATPRWELKPPPAGSGIGRGGRQRATSTTPNTTDSTNLLLLNHSKNTSELMPSARLKFIPSSTCLSPTESSSANRLHADGSFNLDPNCNPNSTSSPHSRPSSSSSNNINHNPNPNPNSNLYSNNHLSEVISEHSLLPEKHKSSILSTPTDHLDELALFSSVGQSAFISAEELVSHPQPSVDQHFCRSAASGMGPGEQSKDFLVSSGLPVKEHLPAVSGTFRQASFERLVPSHTGIFLNHGSKGNSITKSGTNNLSRNTQVLEEPTLSCQLQRVSTTHELPSPRLSSASSQRHLPPVKSIKKSSKRCLTCSKKTGLASSYLCRCGNNFCSAHRYAETHDCTFDYKAEGRKIIRQNNPVIKASKLPKI</sequence>
<keyword evidence="2 4" id="KW-0863">Zinc-finger</keyword>
<feature type="compositionally biased region" description="Polar residues" evidence="5">
    <location>
        <begin position="187"/>
        <end position="200"/>
    </location>
</feature>
<dbReference type="Pfam" id="PF01428">
    <property type="entry name" value="zf-AN1"/>
    <property type="match status" value="1"/>
</dbReference>
<keyword evidence="3" id="KW-0862">Zinc</keyword>
<dbReference type="KEGG" id="osn:115225451"/>
<feature type="region of interest" description="Disordered" evidence="5">
    <location>
        <begin position="137"/>
        <end position="167"/>
    </location>
</feature>
<dbReference type="PANTHER" id="PTHR46728">
    <property type="entry name" value="AN1-TYPE ZINC FINGER PROTEIN 4"/>
    <property type="match status" value="1"/>
</dbReference>